<feature type="compositionally biased region" description="Polar residues" evidence="2">
    <location>
        <begin position="157"/>
        <end position="180"/>
    </location>
</feature>
<name>G7E916_MIXOS</name>
<organism evidence="3 4">
    <name type="scientific">Mixia osmundae (strain CBS 9802 / IAM 14324 / JCM 22182 / KY 12970)</name>
    <dbReference type="NCBI Taxonomy" id="764103"/>
    <lineage>
        <taxon>Eukaryota</taxon>
        <taxon>Fungi</taxon>
        <taxon>Dikarya</taxon>
        <taxon>Basidiomycota</taxon>
        <taxon>Pucciniomycotina</taxon>
        <taxon>Mixiomycetes</taxon>
        <taxon>Mixiales</taxon>
        <taxon>Mixiaceae</taxon>
        <taxon>Mixia</taxon>
    </lineage>
</organism>
<evidence type="ECO:0000256" key="2">
    <source>
        <dbReference type="SAM" id="MobiDB-lite"/>
    </source>
</evidence>
<feature type="region of interest" description="Disordered" evidence="2">
    <location>
        <begin position="1"/>
        <end position="187"/>
    </location>
</feature>
<sequence>MTAAEQPTAECVASASSSRPSTPLPAFFRSTTSKSDLSPPIVHHPHLASSPSHTLRSPSSSSSSDRVLGSYFTSGWSDDVQARPETSRQRQLSAKSQLLADRGLTPIDDGLAQMSGIDSGLLPDPMRSDDEDDRSSGRSSFTDSPGSRPPRRRSQSTMTDATILSSTWSSPMSRKSTNGALGSEHDGQIDDFAAPLLTRDASVDPMPPSGPLTEAEKRAKELERQEPLLQELDNRFVLFPIKYDEIWRFYKRAVASFWTAEEIDLTGDRADFESLTPGERHFILHVLAFFAASDGIVNENLVERFSSEVKVTEAKCFYGFQIMMENIHSEVYSLLIEFYVRDKRERQALTLGTQVDIRRPNDFCRATRRFCGCRGHFFSGSFAAIFWLKKRGLMPGLTFSNELISRDEGLHTEFACLLFRHLHHRPSDARVQEIITSAVTIEKDFLTEALPVKLIGMNSDTMSQYIEYVADRLLTTLGVEKVYGSENPLSFMENISLEGKTNFFEKRVSDYARARMSGWTQEASGAGHADDTQGGHGNSEDVFRLDADF</sequence>
<dbReference type="GO" id="GO:0016491">
    <property type="term" value="F:oxidoreductase activity"/>
    <property type="evidence" value="ECO:0007669"/>
    <property type="project" value="InterPro"/>
</dbReference>
<reference evidence="3 4" key="2">
    <citation type="journal article" date="2012" name="Open Biol.">
        <title>Characteristics of nucleosomes and linker DNA regions on the genome of the basidiomycete Mixia osmundae revealed by mono- and dinucleosome mapping.</title>
        <authorList>
            <person name="Nishida H."/>
            <person name="Kondo S."/>
            <person name="Matsumoto T."/>
            <person name="Suzuki Y."/>
            <person name="Yoshikawa H."/>
            <person name="Taylor T.D."/>
            <person name="Sugiyama J."/>
        </authorList>
    </citation>
    <scope>NUCLEOTIDE SEQUENCE [LARGE SCALE GENOMIC DNA]</scope>
    <source>
        <strain evidence="4">CBS 9802 / IAM 14324 / JCM 22182 / KY 12970</strain>
    </source>
</reference>
<dbReference type="InterPro" id="IPR030475">
    <property type="entry name" value="RNR_small_AS"/>
</dbReference>
<dbReference type="InterPro" id="IPR000358">
    <property type="entry name" value="RNR_small_fam"/>
</dbReference>
<proteinExistence type="inferred from homology"/>
<dbReference type="eggNOG" id="KOG1567">
    <property type="taxonomic scope" value="Eukaryota"/>
</dbReference>
<feature type="compositionally biased region" description="Low complexity" evidence="2">
    <location>
        <begin position="137"/>
        <end position="146"/>
    </location>
</feature>
<dbReference type="Pfam" id="PF00268">
    <property type="entry name" value="Ribonuc_red_sm"/>
    <property type="match status" value="1"/>
</dbReference>
<dbReference type="PANTHER" id="PTHR23409">
    <property type="entry name" value="RIBONUCLEOSIDE-DIPHOSPHATE REDUCTASE SMALL CHAIN"/>
    <property type="match status" value="1"/>
</dbReference>
<dbReference type="InParanoid" id="G7E916"/>
<dbReference type="Gene3D" id="1.10.620.20">
    <property type="entry name" value="Ribonucleotide Reductase, subunit A"/>
    <property type="match status" value="1"/>
</dbReference>
<evidence type="ECO:0000313" key="4">
    <source>
        <dbReference type="Proteomes" id="UP000009131"/>
    </source>
</evidence>
<comment type="caution">
    <text evidence="3">The sequence shown here is derived from an EMBL/GenBank/DDBJ whole genome shotgun (WGS) entry which is preliminary data.</text>
</comment>
<dbReference type="HOGENOM" id="CLU_035339_5_0_1"/>
<comment type="similarity">
    <text evidence="1">Belongs to the ribonucleoside diphosphate reductase small chain family.</text>
</comment>
<dbReference type="PROSITE" id="PS00368">
    <property type="entry name" value="RIBORED_SMALL"/>
    <property type="match status" value="1"/>
</dbReference>
<gene>
    <name evidence="3" type="primary">Mo06335</name>
    <name evidence="3" type="ORF">E5Q_06335</name>
</gene>
<keyword evidence="4" id="KW-1185">Reference proteome</keyword>
<dbReference type="InterPro" id="IPR009078">
    <property type="entry name" value="Ferritin-like_SF"/>
</dbReference>
<dbReference type="EMBL" id="BABT02000220">
    <property type="protein sequence ID" value="GAA99634.1"/>
    <property type="molecule type" value="Genomic_DNA"/>
</dbReference>
<dbReference type="AlphaFoldDB" id="G7E916"/>
<dbReference type="SUPFAM" id="SSF47240">
    <property type="entry name" value="Ferritin-like"/>
    <property type="match status" value="1"/>
</dbReference>
<dbReference type="CDD" id="cd01049">
    <property type="entry name" value="RNRR2"/>
    <property type="match status" value="1"/>
</dbReference>
<dbReference type="OrthoDB" id="10248373at2759"/>
<dbReference type="PANTHER" id="PTHR23409:SF18">
    <property type="entry name" value="RIBONUCLEOSIDE-DIPHOSPHATE REDUCTASE SUBUNIT M2"/>
    <property type="match status" value="1"/>
</dbReference>
<dbReference type="Proteomes" id="UP000009131">
    <property type="component" value="Unassembled WGS sequence"/>
</dbReference>
<feature type="compositionally biased region" description="Low complexity" evidence="2">
    <location>
        <begin position="49"/>
        <end position="64"/>
    </location>
</feature>
<reference evidence="3 4" key="1">
    <citation type="journal article" date="2011" name="J. Gen. Appl. Microbiol.">
        <title>Draft genome sequencing of the enigmatic basidiomycete Mixia osmundae.</title>
        <authorList>
            <person name="Nishida H."/>
            <person name="Nagatsuka Y."/>
            <person name="Sugiyama J."/>
        </authorList>
    </citation>
    <scope>NUCLEOTIDE SEQUENCE [LARGE SCALE GENOMIC DNA]</scope>
    <source>
        <strain evidence="4">CBS 9802 / IAM 14324 / JCM 22182 / KY 12970</strain>
    </source>
</reference>
<accession>G7E916</accession>
<dbReference type="InterPro" id="IPR033909">
    <property type="entry name" value="RNR_small"/>
</dbReference>
<evidence type="ECO:0000256" key="1">
    <source>
        <dbReference type="ARBA" id="ARBA00009303"/>
    </source>
</evidence>
<protein>
    <submittedName>
        <fullName evidence="3">Uncharacterized protein</fullName>
    </submittedName>
</protein>
<dbReference type="InterPro" id="IPR012348">
    <property type="entry name" value="RNR-like"/>
</dbReference>
<dbReference type="GO" id="GO:0009263">
    <property type="term" value="P:deoxyribonucleotide biosynthetic process"/>
    <property type="evidence" value="ECO:0007669"/>
    <property type="project" value="InterPro"/>
</dbReference>
<dbReference type="STRING" id="764103.G7E916"/>
<evidence type="ECO:0000313" key="3">
    <source>
        <dbReference type="EMBL" id="GAA99634.1"/>
    </source>
</evidence>